<comment type="caution">
    <text evidence="4">The sequence shown here is derived from an EMBL/GenBank/DDBJ whole genome shotgun (WGS) entry which is preliminary data.</text>
</comment>
<organism evidence="4 5">
    <name type="scientific">Nonomuraea turkmeniaca</name>
    <dbReference type="NCBI Taxonomy" id="103838"/>
    <lineage>
        <taxon>Bacteria</taxon>
        <taxon>Bacillati</taxon>
        <taxon>Actinomycetota</taxon>
        <taxon>Actinomycetes</taxon>
        <taxon>Streptosporangiales</taxon>
        <taxon>Streptosporangiaceae</taxon>
        <taxon>Nonomuraea</taxon>
    </lineage>
</organism>
<dbReference type="InterPro" id="IPR045679">
    <property type="entry name" value="DUF6199"/>
</dbReference>
<keyword evidence="2" id="KW-1133">Transmembrane helix</keyword>
<proteinExistence type="predicted"/>
<evidence type="ECO:0000259" key="3">
    <source>
        <dbReference type="Pfam" id="PF19701"/>
    </source>
</evidence>
<keyword evidence="2" id="KW-0812">Transmembrane</keyword>
<feature type="transmembrane region" description="Helical" evidence="2">
    <location>
        <begin position="44"/>
        <end position="66"/>
    </location>
</feature>
<evidence type="ECO:0000256" key="2">
    <source>
        <dbReference type="SAM" id="Phobius"/>
    </source>
</evidence>
<accession>A0A5S4FC88</accession>
<dbReference type="RefSeq" id="WP_138668982.1">
    <property type="nucleotide sequence ID" value="NZ_VCKY01000100.1"/>
</dbReference>
<evidence type="ECO:0000313" key="4">
    <source>
        <dbReference type="EMBL" id="TMR15451.1"/>
    </source>
</evidence>
<evidence type="ECO:0000256" key="1">
    <source>
        <dbReference type="SAM" id="MobiDB-lite"/>
    </source>
</evidence>
<feature type="region of interest" description="Disordered" evidence="1">
    <location>
        <begin position="68"/>
        <end position="117"/>
    </location>
</feature>
<dbReference type="EMBL" id="VCKY01000100">
    <property type="protein sequence ID" value="TMR15451.1"/>
    <property type="molecule type" value="Genomic_DNA"/>
</dbReference>
<feature type="domain" description="DUF6199" evidence="3">
    <location>
        <begin position="6"/>
        <end position="62"/>
    </location>
</feature>
<feature type="compositionally biased region" description="Polar residues" evidence="1">
    <location>
        <begin position="71"/>
        <end position="80"/>
    </location>
</feature>
<dbReference type="Pfam" id="PF19701">
    <property type="entry name" value="DUF6199"/>
    <property type="match status" value="1"/>
</dbReference>
<gene>
    <name evidence="4" type="ORF">ETD86_27110</name>
</gene>
<dbReference type="Proteomes" id="UP000309128">
    <property type="component" value="Unassembled WGS sequence"/>
</dbReference>
<reference evidence="4 5" key="1">
    <citation type="submission" date="2019-05" db="EMBL/GenBank/DDBJ databases">
        <title>Draft genome sequence of Nonomuraea turkmeniaca DSM 43926.</title>
        <authorList>
            <person name="Saricaoglu S."/>
            <person name="Isik K."/>
        </authorList>
    </citation>
    <scope>NUCLEOTIDE SEQUENCE [LARGE SCALE GENOMIC DNA]</scope>
    <source>
        <strain evidence="4 5">DSM 43926</strain>
    </source>
</reference>
<evidence type="ECO:0000313" key="5">
    <source>
        <dbReference type="Proteomes" id="UP000309128"/>
    </source>
</evidence>
<keyword evidence="2" id="KW-0472">Membrane</keyword>
<dbReference type="OrthoDB" id="4382237at2"/>
<sequence length="117" mass="12963">MFTLIVIIAALAMLILAVAPKTPYLIQAAQYKNSEHHEPADWAVTFNRVVGIIGLVVFALFLPAAIERDQNPGTGQSTPQETEEKSEPTSSFTYIEEEPCDRSFPYTGKKCPFGEEE</sequence>
<keyword evidence="5" id="KW-1185">Reference proteome</keyword>
<protein>
    <recommendedName>
        <fullName evidence="3">DUF6199 domain-containing protein</fullName>
    </recommendedName>
</protein>
<name>A0A5S4FC88_9ACTN</name>
<dbReference type="AlphaFoldDB" id="A0A5S4FC88"/>